<evidence type="ECO:0000256" key="4">
    <source>
        <dbReference type="ARBA" id="ARBA00022597"/>
    </source>
</evidence>
<gene>
    <name evidence="11" type="ORF">BAU17_06460</name>
</gene>
<evidence type="ECO:0000256" key="9">
    <source>
        <dbReference type="SAM" id="Phobius"/>
    </source>
</evidence>
<evidence type="ECO:0000313" key="11">
    <source>
        <dbReference type="EMBL" id="KAF1303625.1"/>
    </source>
</evidence>
<name>A0ABQ6YZ50_9ENTE</name>
<dbReference type="EMBL" id="MAEL01000039">
    <property type="protein sequence ID" value="KAF1303625.1"/>
    <property type="molecule type" value="Genomic_DNA"/>
</dbReference>
<keyword evidence="8 9" id="KW-0472">Membrane</keyword>
<keyword evidence="2" id="KW-0813">Transport</keyword>
<dbReference type="PROSITE" id="PS51104">
    <property type="entry name" value="PTS_EIIC_TYPE_2"/>
    <property type="match status" value="1"/>
</dbReference>
<feature type="transmembrane region" description="Helical" evidence="9">
    <location>
        <begin position="330"/>
        <end position="349"/>
    </location>
</feature>
<dbReference type="PANTHER" id="PTHR30505:SF0">
    <property type="entry name" value="FRUCTOSE-LIKE PTS SYSTEM EIIBC COMPONENT-RELATED"/>
    <property type="match status" value="1"/>
</dbReference>
<feature type="transmembrane region" description="Helical" evidence="9">
    <location>
        <begin position="188"/>
        <end position="206"/>
    </location>
</feature>
<feature type="transmembrane region" description="Helical" evidence="9">
    <location>
        <begin position="146"/>
        <end position="176"/>
    </location>
</feature>
<keyword evidence="3" id="KW-1003">Cell membrane</keyword>
<dbReference type="InterPro" id="IPR003352">
    <property type="entry name" value="PTS_EIIC"/>
</dbReference>
<feature type="transmembrane region" description="Helical" evidence="9">
    <location>
        <begin position="61"/>
        <end position="87"/>
    </location>
</feature>
<feature type="transmembrane region" description="Helical" evidence="9">
    <location>
        <begin position="226"/>
        <end position="245"/>
    </location>
</feature>
<evidence type="ECO:0000259" key="10">
    <source>
        <dbReference type="PROSITE" id="PS51104"/>
    </source>
</evidence>
<evidence type="ECO:0000256" key="5">
    <source>
        <dbReference type="ARBA" id="ARBA00022683"/>
    </source>
</evidence>
<comment type="subcellular location">
    <subcellularLocation>
        <location evidence="1">Cell inner membrane</location>
        <topology evidence="1">Multi-pass membrane protein</topology>
    </subcellularLocation>
</comment>
<proteinExistence type="predicted"/>
<feature type="transmembrane region" description="Helical" evidence="9">
    <location>
        <begin position="296"/>
        <end position="323"/>
    </location>
</feature>
<keyword evidence="4" id="KW-0762">Sugar transport</keyword>
<evidence type="ECO:0000256" key="1">
    <source>
        <dbReference type="ARBA" id="ARBA00004429"/>
    </source>
</evidence>
<organism evidence="11 12">
    <name type="scientific">Candidatus Enterococcus willemsii</name>
    <dbReference type="NCBI Taxonomy" id="1857215"/>
    <lineage>
        <taxon>Bacteria</taxon>
        <taxon>Bacillati</taxon>
        <taxon>Bacillota</taxon>
        <taxon>Bacilli</taxon>
        <taxon>Lactobacillales</taxon>
        <taxon>Enterococcaceae</taxon>
        <taxon>Enterococcus</taxon>
    </lineage>
</organism>
<feature type="transmembrane region" description="Helical" evidence="9">
    <location>
        <begin position="265"/>
        <end position="284"/>
    </location>
</feature>
<dbReference type="InterPro" id="IPR006327">
    <property type="entry name" value="PTS_IIC_fruc"/>
</dbReference>
<keyword evidence="5" id="KW-0598">Phosphotransferase system</keyword>
<protein>
    <recommendedName>
        <fullName evidence="10">PTS EIIC type-2 domain-containing protein</fullName>
    </recommendedName>
</protein>
<comment type="caution">
    <text evidence="11">The sequence shown here is derived from an EMBL/GenBank/DDBJ whole genome shotgun (WGS) entry which is preliminary data.</text>
</comment>
<feature type="domain" description="PTS EIIC type-2" evidence="10">
    <location>
        <begin position="10"/>
        <end position="357"/>
    </location>
</feature>
<feature type="transmembrane region" description="Helical" evidence="9">
    <location>
        <begin position="20"/>
        <end position="41"/>
    </location>
</feature>
<reference evidence="11 12" key="1">
    <citation type="submission" date="2016-06" db="EMBL/GenBank/DDBJ databases">
        <title>Four novel species of enterococci isolated from chicken manure.</title>
        <authorList>
            <person name="Van Tyne D."/>
        </authorList>
    </citation>
    <scope>NUCLEOTIDE SEQUENCE [LARGE SCALE GENOMIC DNA]</scope>
    <source>
        <strain evidence="11 12">CU12B</strain>
    </source>
</reference>
<evidence type="ECO:0000256" key="7">
    <source>
        <dbReference type="ARBA" id="ARBA00022989"/>
    </source>
</evidence>
<keyword evidence="6 9" id="KW-0812">Transmembrane</keyword>
<dbReference type="PANTHER" id="PTHR30505">
    <property type="entry name" value="FRUCTOSE-LIKE PERMEASE"/>
    <property type="match status" value="1"/>
</dbReference>
<evidence type="ECO:0000313" key="12">
    <source>
        <dbReference type="Proteomes" id="UP000782705"/>
    </source>
</evidence>
<evidence type="ECO:0000256" key="6">
    <source>
        <dbReference type="ARBA" id="ARBA00022692"/>
    </source>
</evidence>
<keyword evidence="7 9" id="KW-1133">Transmembrane helix</keyword>
<evidence type="ECO:0000256" key="2">
    <source>
        <dbReference type="ARBA" id="ARBA00022448"/>
    </source>
</evidence>
<dbReference type="Proteomes" id="UP000782705">
    <property type="component" value="Unassembled WGS sequence"/>
</dbReference>
<dbReference type="InterPro" id="IPR013014">
    <property type="entry name" value="PTS_EIIC_2"/>
</dbReference>
<evidence type="ECO:0000256" key="3">
    <source>
        <dbReference type="ARBA" id="ARBA00022475"/>
    </source>
</evidence>
<sequence>MMNKQKLQDLQQHLMTGISYMIPIIVPAGIIMGIGIMIGQVSGFDAWDTALLDSSNNVQKFVGWITQIAGAGMMSLMFPVFAAYVSYSISDKPGLAPGFIGGYLANVMGSGFLGAVAVGLFAGFFVQFLNDHIKFSRTFRPVKNMFIVPVFSTLLVIIVSYFIIGPVGVILVNAITAFINAVGETGEVALASVIAGSMAFDLGGPVNKTALALSMQLNTDTNANAWVPAMIGAVIPAVGIGLATLLDKIVLKKAVYDNQMKTDGIACFILGFMGISEGAIPFAIKDPLFMIPLNVIASAIGGGIAALLGTSAVTGVPAAIWGWPLSTNPFGWVLAVAVGSIIVCIGALYRGSQLAKKNEIKPTV</sequence>
<dbReference type="NCBIfam" id="TIGR01427">
    <property type="entry name" value="PTS_IIC_fructo"/>
    <property type="match status" value="1"/>
</dbReference>
<keyword evidence="12" id="KW-1185">Reference proteome</keyword>
<accession>A0ABQ6YZ50</accession>
<evidence type="ECO:0000256" key="8">
    <source>
        <dbReference type="ARBA" id="ARBA00023136"/>
    </source>
</evidence>
<dbReference type="InterPro" id="IPR050864">
    <property type="entry name" value="Bacterial_PTS_Sugar_Transport"/>
</dbReference>
<feature type="transmembrane region" description="Helical" evidence="9">
    <location>
        <begin position="99"/>
        <end position="126"/>
    </location>
</feature>
<dbReference type="Pfam" id="PF02378">
    <property type="entry name" value="PTS_EIIC"/>
    <property type="match status" value="1"/>
</dbReference>
<dbReference type="RefSeq" id="WP_161902166.1">
    <property type="nucleotide sequence ID" value="NZ_MAEL01000039.1"/>
</dbReference>